<dbReference type="Proteomes" id="UP000297245">
    <property type="component" value="Unassembled WGS sequence"/>
</dbReference>
<sequence length="200" mass="21645">DSSSAPTSPHFSFGVQNGFFPTSPPTGKYVTFSTALVSPTSRVSVTLNSTDPNPFTPPIIDIACLKTTFDSFAIRAAIKVVLKFTSAPAWDVYILGSFADLAHTLEPSSDPDELNKRSDEYIRNTTTTTEHVVGTASKSARNASFGFIHPDLLVKGVEGLRVVDASVLPYVPSGHTQPLLCIYLRRAADLIKTRWATKIV</sequence>
<dbReference type="Pfam" id="PF05199">
    <property type="entry name" value="GMC_oxred_C"/>
    <property type="match status" value="1"/>
</dbReference>
<dbReference type="InterPro" id="IPR012132">
    <property type="entry name" value="GMC_OxRdtase"/>
</dbReference>
<dbReference type="GO" id="GO:0016614">
    <property type="term" value="F:oxidoreductase activity, acting on CH-OH group of donors"/>
    <property type="evidence" value="ECO:0007669"/>
    <property type="project" value="InterPro"/>
</dbReference>
<dbReference type="InterPro" id="IPR007867">
    <property type="entry name" value="GMC_OxRtase_C"/>
</dbReference>
<evidence type="ECO:0000256" key="2">
    <source>
        <dbReference type="ARBA" id="ARBA00010790"/>
    </source>
</evidence>
<evidence type="ECO:0000259" key="3">
    <source>
        <dbReference type="Pfam" id="PF05199"/>
    </source>
</evidence>
<comment type="similarity">
    <text evidence="2">Belongs to the GMC oxidoreductase family.</text>
</comment>
<dbReference type="AlphaFoldDB" id="A0A4S8KP42"/>
<gene>
    <name evidence="4" type="ORF">K435DRAFT_892083</name>
</gene>
<accession>A0A4S8KP42</accession>
<feature type="non-terminal residue" evidence="4">
    <location>
        <position position="1"/>
    </location>
</feature>
<protein>
    <recommendedName>
        <fullName evidence="3">Glucose-methanol-choline oxidoreductase C-terminal domain-containing protein</fullName>
    </recommendedName>
</protein>
<name>A0A4S8KP42_DENBC</name>
<dbReference type="EMBL" id="ML180430">
    <property type="protein sequence ID" value="THU77456.1"/>
    <property type="molecule type" value="Genomic_DNA"/>
</dbReference>
<comment type="cofactor">
    <cofactor evidence="1">
        <name>FAD</name>
        <dbReference type="ChEBI" id="CHEBI:57692"/>
    </cofactor>
</comment>
<dbReference type="OrthoDB" id="269227at2759"/>
<evidence type="ECO:0000313" key="4">
    <source>
        <dbReference type="EMBL" id="THU77456.1"/>
    </source>
</evidence>
<dbReference type="Gene3D" id="3.50.50.60">
    <property type="entry name" value="FAD/NAD(P)-binding domain"/>
    <property type="match status" value="1"/>
</dbReference>
<reference evidence="4 5" key="1">
    <citation type="journal article" date="2019" name="Nat. Ecol. Evol.">
        <title>Megaphylogeny resolves global patterns of mushroom evolution.</title>
        <authorList>
            <person name="Varga T."/>
            <person name="Krizsan K."/>
            <person name="Foldi C."/>
            <person name="Dima B."/>
            <person name="Sanchez-Garcia M."/>
            <person name="Sanchez-Ramirez S."/>
            <person name="Szollosi G.J."/>
            <person name="Szarkandi J.G."/>
            <person name="Papp V."/>
            <person name="Albert L."/>
            <person name="Andreopoulos W."/>
            <person name="Angelini C."/>
            <person name="Antonin V."/>
            <person name="Barry K.W."/>
            <person name="Bougher N.L."/>
            <person name="Buchanan P."/>
            <person name="Buyck B."/>
            <person name="Bense V."/>
            <person name="Catcheside P."/>
            <person name="Chovatia M."/>
            <person name="Cooper J."/>
            <person name="Damon W."/>
            <person name="Desjardin D."/>
            <person name="Finy P."/>
            <person name="Geml J."/>
            <person name="Haridas S."/>
            <person name="Hughes K."/>
            <person name="Justo A."/>
            <person name="Karasinski D."/>
            <person name="Kautmanova I."/>
            <person name="Kiss B."/>
            <person name="Kocsube S."/>
            <person name="Kotiranta H."/>
            <person name="LaButti K.M."/>
            <person name="Lechner B.E."/>
            <person name="Liimatainen K."/>
            <person name="Lipzen A."/>
            <person name="Lukacs Z."/>
            <person name="Mihaltcheva S."/>
            <person name="Morgado L.N."/>
            <person name="Niskanen T."/>
            <person name="Noordeloos M.E."/>
            <person name="Ohm R.A."/>
            <person name="Ortiz-Santana B."/>
            <person name="Ovrebo C."/>
            <person name="Racz N."/>
            <person name="Riley R."/>
            <person name="Savchenko A."/>
            <person name="Shiryaev A."/>
            <person name="Soop K."/>
            <person name="Spirin V."/>
            <person name="Szebenyi C."/>
            <person name="Tomsovsky M."/>
            <person name="Tulloss R.E."/>
            <person name="Uehling J."/>
            <person name="Grigoriev I.V."/>
            <person name="Vagvolgyi C."/>
            <person name="Papp T."/>
            <person name="Martin F.M."/>
            <person name="Miettinen O."/>
            <person name="Hibbett D.S."/>
            <person name="Nagy L.G."/>
        </authorList>
    </citation>
    <scope>NUCLEOTIDE SEQUENCE [LARGE SCALE GENOMIC DNA]</scope>
    <source>
        <strain evidence="4 5">CBS 962.96</strain>
    </source>
</reference>
<evidence type="ECO:0000313" key="5">
    <source>
        <dbReference type="Proteomes" id="UP000297245"/>
    </source>
</evidence>
<dbReference type="Gene3D" id="3.30.560.10">
    <property type="entry name" value="Glucose Oxidase, domain 3"/>
    <property type="match status" value="1"/>
</dbReference>
<dbReference type="PANTHER" id="PTHR11552">
    <property type="entry name" value="GLUCOSE-METHANOL-CHOLINE GMC OXIDOREDUCTASE"/>
    <property type="match status" value="1"/>
</dbReference>
<feature type="domain" description="Glucose-methanol-choline oxidoreductase C-terminal" evidence="3">
    <location>
        <begin position="39"/>
        <end position="178"/>
    </location>
</feature>
<dbReference type="SUPFAM" id="SSF54373">
    <property type="entry name" value="FAD-linked reductases, C-terminal domain"/>
    <property type="match status" value="1"/>
</dbReference>
<dbReference type="GO" id="GO:0050660">
    <property type="term" value="F:flavin adenine dinucleotide binding"/>
    <property type="evidence" value="ECO:0007669"/>
    <property type="project" value="InterPro"/>
</dbReference>
<dbReference type="PANTHER" id="PTHR11552:SF147">
    <property type="entry name" value="CHOLINE DEHYDROGENASE, MITOCHONDRIAL"/>
    <property type="match status" value="1"/>
</dbReference>
<evidence type="ECO:0000256" key="1">
    <source>
        <dbReference type="ARBA" id="ARBA00001974"/>
    </source>
</evidence>
<dbReference type="SUPFAM" id="SSF51905">
    <property type="entry name" value="FAD/NAD(P)-binding domain"/>
    <property type="match status" value="1"/>
</dbReference>
<organism evidence="4 5">
    <name type="scientific">Dendrothele bispora (strain CBS 962.96)</name>
    <dbReference type="NCBI Taxonomy" id="1314807"/>
    <lineage>
        <taxon>Eukaryota</taxon>
        <taxon>Fungi</taxon>
        <taxon>Dikarya</taxon>
        <taxon>Basidiomycota</taxon>
        <taxon>Agaricomycotina</taxon>
        <taxon>Agaricomycetes</taxon>
        <taxon>Agaricomycetidae</taxon>
        <taxon>Agaricales</taxon>
        <taxon>Agaricales incertae sedis</taxon>
        <taxon>Dendrothele</taxon>
    </lineage>
</organism>
<dbReference type="InterPro" id="IPR036188">
    <property type="entry name" value="FAD/NAD-bd_sf"/>
</dbReference>
<proteinExistence type="inferred from homology"/>
<keyword evidence="5" id="KW-1185">Reference proteome</keyword>